<dbReference type="SUPFAM" id="SSF55282">
    <property type="entry name" value="RL5-like"/>
    <property type="match status" value="1"/>
</dbReference>
<evidence type="ECO:0000256" key="1">
    <source>
        <dbReference type="ARBA" id="ARBA00008553"/>
    </source>
</evidence>
<comment type="similarity">
    <text evidence="1">Belongs to the universal ribosomal protein uL5 family.</text>
</comment>
<dbReference type="EMBL" id="MNCJ02000328">
    <property type="protein sequence ID" value="KAF5774972.1"/>
    <property type="molecule type" value="Genomic_DNA"/>
</dbReference>
<dbReference type="GO" id="GO:1990904">
    <property type="term" value="C:ribonucleoprotein complex"/>
    <property type="evidence" value="ECO:0007669"/>
    <property type="project" value="UniProtKB-KW"/>
</dbReference>
<name>A0A9K3HBU3_HELAN</name>
<dbReference type="Gene3D" id="3.30.1440.10">
    <property type="match status" value="1"/>
</dbReference>
<comment type="caution">
    <text evidence="4">The sequence shown here is derived from an EMBL/GenBank/DDBJ whole genome shotgun (WGS) entry which is preliminary data.</text>
</comment>
<dbReference type="Proteomes" id="UP000215914">
    <property type="component" value="Unassembled WGS sequence"/>
</dbReference>
<dbReference type="InterPro" id="IPR002132">
    <property type="entry name" value="Ribosomal_uL5"/>
</dbReference>
<dbReference type="AlphaFoldDB" id="A0A9K3HBU3"/>
<dbReference type="Gramene" id="mRNA:HanXRQr2_Chr13g0606831">
    <property type="protein sequence ID" value="mRNA:HanXRQr2_Chr13g0606831"/>
    <property type="gene ID" value="HanXRQr2_Chr13g0606831"/>
</dbReference>
<evidence type="ECO:0000313" key="4">
    <source>
        <dbReference type="EMBL" id="KAF5774972.1"/>
    </source>
</evidence>
<gene>
    <name evidence="4" type="ORF">HanXRQr2_Chr13g0606831</name>
</gene>
<organism evidence="4 5">
    <name type="scientific">Helianthus annuus</name>
    <name type="common">Common sunflower</name>
    <dbReference type="NCBI Taxonomy" id="4232"/>
    <lineage>
        <taxon>Eukaryota</taxon>
        <taxon>Viridiplantae</taxon>
        <taxon>Streptophyta</taxon>
        <taxon>Embryophyta</taxon>
        <taxon>Tracheophyta</taxon>
        <taxon>Spermatophyta</taxon>
        <taxon>Magnoliopsida</taxon>
        <taxon>eudicotyledons</taxon>
        <taxon>Gunneridae</taxon>
        <taxon>Pentapetalae</taxon>
        <taxon>asterids</taxon>
        <taxon>campanulids</taxon>
        <taxon>Asterales</taxon>
        <taxon>Asteraceae</taxon>
        <taxon>Asteroideae</taxon>
        <taxon>Heliantheae alliance</taxon>
        <taxon>Heliantheae</taxon>
        <taxon>Helianthus</taxon>
    </lineage>
</organism>
<sequence length="85" mass="9864">MGQMNPIREIKVQKLVLNILDDESGDRLTPDAKVLEQLSGQSRVSSKGKLYILLHMIFCVFDIHFEYINGNWSEIFNCMVFVHSY</sequence>
<evidence type="ECO:0000313" key="5">
    <source>
        <dbReference type="Proteomes" id="UP000215914"/>
    </source>
</evidence>
<keyword evidence="3" id="KW-0687">Ribonucleoprotein</keyword>
<proteinExistence type="inferred from homology"/>
<keyword evidence="2 4" id="KW-0689">Ribosomal protein</keyword>
<accession>A0A9K3HBU3</accession>
<dbReference type="GO" id="GO:0005840">
    <property type="term" value="C:ribosome"/>
    <property type="evidence" value="ECO:0007669"/>
    <property type="project" value="UniProtKB-KW"/>
</dbReference>
<evidence type="ECO:0000256" key="3">
    <source>
        <dbReference type="ARBA" id="ARBA00023274"/>
    </source>
</evidence>
<dbReference type="PANTHER" id="PTHR11994">
    <property type="entry name" value="60S RIBOSOMAL PROTEIN L11-RELATED"/>
    <property type="match status" value="1"/>
</dbReference>
<protein>
    <submittedName>
        <fullName evidence="4">Ribosomal protein L5</fullName>
    </submittedName>
</protein>
<reference evidence="4" key="2">
    <citation type="submission" date="2020-06" db="EMBL/GenBank/DDBJ databases">
        <title>Helianthus annuus Genome sequencing and assembly Release 2.</title>
        <authorList>
            <person name="Gouzy J."/>
            <person name="Langlade N."/>
            <person name="Munos S."/>
        </authorList>
    </citation>
    <scope>NUCLEOTIDE SEQUENCE</scope>
    <source>
        <tissue evidence="4">Leaves</tissue>
    </source>
</reference>
<dbReference type="GO" id="GO:0006412">
    <property type="term" value="P:translation"/>
    <property type="evidence" value="ECO:0007669"/>
    <property type="project" value="InterPro"/>
</dbReference>
<dbReference type="InterPro" id="IPR022803">
    <property type="entry name" value="Ribosomal_uL5_dom_sf"/>
</dbReference>
<evidence type="ECO:0000256" key="2">
    <source>
        <dbReference type="ARBA" id="ARBA00022980"/>
    </source>
</evidence>
<reference evidence="4" key="1">
    <citation type="journal article" date="2017" name="Nature">
        <title>The sunflower genome provides insights into oil metabolism, flowering and Asterid evolution.</title>
        <authorList>
            <person name="Badouin H."/>
            <person name="Gouzy J."/>
            <person name="Grassa C.J."/>
            <person name="Murat F."/>
            <person name="Staton S.E."/>
            <person name="Cottret L."/>
            <person name="Lelandais-Briere C."/>
            <person name="Owens G.L."/>
            <person name="Carrere S."/>
            <person name="Mayjonade B."/>
            <person name="Legrand L."/>
            <person name="Gill N."/>
            <person name="Kane N.C."/>
            <person name="Bowers J.E."/>
            <person name="Hubner S."/>
            <person name="Bellec A."/>
            <person name="Berard A."/>
            <person name="Berges H."/>
            <person name="Blanchet N."/>
            <person name="Boniface M.C."/>
            <person name="Brunel D."/>
            <person name="Catrice O."/>
            <person name="Chaidir N."/>
            <person name="Claudel C."/>
            <person name="Donnadieu C."/>
            <person name="Faraut T."/>
            <person name="Fievet G."/>
            <person name="Helmstetter N."/>
            <person name="King M."/>
            <person name="Knapp S.J."/>
            <person name="Lai Z."/>
            <person name="Le Paslier M.C."/>
            <person name="Lippi Y."/>
            <person name="Lorenzon L."/>
            <person name="Mandel J.R."/>
            <person name="Marage G."/>
            <person name="Marchand G."/>
            <person name="Marquand E."/>
            <person name="Bret-Mestries E."/>
            <person name="Morien E."/>
            <person name="Nambeesan S."/>
            <person name="Nguyen T."/>
            <person name="Pegot-Espagnet P."/>
            <person name="Pouilly N."/>
            <person name="Raftis F."/>
            <person name="Sallet E."/>
            <person name="Schiex T."/>
            <person name="Thomas J."/>
            <person name="Vandecasteele C."/>
            <person name="Vares D."/>
            <person name="Vear F."/>
            <person name="Vautrin S."/>
            <person name="Crespi M."/>
            <person name="Mangin B."/>
            <person name="Burke J.M."/>
            <person name="Salse J."/>
            <person name="Munos S."/>
            <person name="Vincourt P."/>
            <person name="Rieseberg L.H."/>
            <person name="Langlade N.B."/>
        </authorList>
    </citation>
    <scope>NUCLEOTIDE SEQUENCE</scope>
    <source>
        <tissue evidence="4">Leaves</tissue>
    </source>
</reference>
<dbReference type="GO" id="GO:0003735">
    <property type="term" value="F:structural constituent of ribosome"/>
    <property type="evidence" value="ECO:0007669"/>
    <property type="project" value="InterPro"/>
</dbReference>
<keyword evidence="5" id="KW-1185">Reference proteome</keyword>